<evidence type="ECO:0000259" key="2">
    <source>
        <dbReference type="PROSITE" id="PS50404"/>
    </source>
</evidence>
<feature type="domain" description="GST C-terminal" evidence="3">
    <location>
        <begin position="325"/>
        <end position="452"/>
    </location>
</feature>
<dbReference type="SUPFAM" id="SSF52833">
    <property type="entry name" value="Thioredoxin-like"/>
    <property type="match status" value="2"/>
</dbReference>
<evidence type="ECO:0000313" key="5">
    <source>
        <dbReference type="Proteomes" id="UP000593567"/>
    </source>
</evidence>
<dbReference type="OrthoDB" id="414243at2759"/>
<dbReference type="PANTHER" id="PTHR11571">
    <property type="entry name" value="GLUTATHIONE S-TRANSFERASE"/>
    <property type="match status" value="1"/>
</dbReference>
<feature type="compositionally biased region" description="Polar residues" evidence="1">
    <location>
        <begin position="24"/>
        <end position="42"/>
    </location>
</feature>
<evidence type="ECO:0000259" key="3">
    <source>
        <dbReference type="PROSITE" id="PS50405"/>
    </source>
</evidence>
<feature type="domain" description="GST N-terminal" evidence="2">
    <location>
        <begin position="41"/>
        <end position="118"/>
    </location>
</feature>
<dbReference type="PROSITE" id="PS50405">
    <property type="entry name" value="GST_CTER"/>
    <property type="match status" value="2"/>
</dbReference>
<name>A0A7J7KRI6_BUGNE</name>
<dbReference type="InterPro" id="IPR036249">
    <property type="entry name" value="Thioredoxin-like_sf"/>
</dbReference>
<evidence type="ECO:0000313" key="4">
    <source>
        <dbReference type="EMBL" id="KAF6040816.1"/>
    </source>
</evidence>
<accession>A0A7J7KRI6</accession>
<dbReference type="InterPro" id="IPR050213">
    <property type="entry name" value="GST_superfamily"/>
</dbReference>
<dbReference type="EMBL" id="VXIV02000099">
    <property type="protein sequence ID" value="KAF6040816.1"/>
    <property type="molecule type" value="Genomic_DNA"/>
</dbReference>
<gene>
    <name evidence="4" type="ORF">EB796_000872</name>
</gene>
<dbReference type="InterPro" id="IPR040079">
    <property type="entry name" value="Glutathione_S-Trfase"/>
</dbReference>
<dbReference type="GO" id="GO:0004364">
    <property type="term" value="F:glutathione transferase activity"/>
    <property type="evidence" value="ECO:0007669"/>
    <property type="project" value="TreeGrafter"/>
</dbReference>
<dbReference type="PROSITE" id="PS50404">
    <property type="entry name" value="GST_NTER"/>
    <property type="match status" value="2"/>
</dbReference>
<organism evidence="4 5">
    <name type="scientific">Bugula neritina</name>
    <name type="common">Brown bryozoan</name>
    <name type="synonym">Sertularia neritina</name>
    <dbReference type="NCBI Taxonomy" id="10212"/>
    <lineage>
        <taxon>Eukaryota</taxon>
        <taxon>Metazoa</taxon>
        <taxon>Spiralia</taxon>
        <taxon>Lophotrochozoa</taxon>
        <taxon>Bryozoa</taxon>
        <taxon>Gymnolaemata</taxon>
        <taxon>Cheilostomatida</taxon>
        <taxon>Flustrina</taxon>
        <taxon>Buguloidea</taxon>
        <taxon>Bugulidae</taxon>
        <taxon>Bugula</taxon>
    </lineage>
</organism>
<feature type="region of interest" description="Disordered" evidence="1">
    <location>
        <begin position="1"/>
        <end position="42"/>
    </location>
</feature>
<dbReference type="Pfam" id="PF14497">
    <property type="entry name" value="GST_C_3"/>
    <property type="match status" value="2"/>
</dbReference>
<dbReference type="InterPro" id="IPR004046">
    <property type="entry name" value="GST_C"/>
</dbReference>
<reference evidence="4" key="1">
    <citation type="submission" date="2020-06" db="EMBL/GenBank/DDBJ databases">
        <title>Draft genome of Bugula neritina, a colonial animal packing powerful symbionts and potential medicines.</title>
        <authorList>
            <person name="Rayko M."/>
        </authorList>
    </citation>
    <scope>NUCLEOTIDE SEQUENCE [LARGE SCALE GENOMIC DNA]</scope>
    <source>
        <strain evidence="4">Kwan_BN1</strain>
    </source>
</reference>
<protein>
    <submittedName>
        <fullName evidence="4">GstS1</fullName>
    </submittedName>
</protein>
<keyword evidence="5" id="KW-1185">Reference proteome</keyword>
<dbReference type="Gene3D" id="3.40.30.10">
    <property type="entry name" value="Glutaredoxin"/>
    <property type="match status" value="2"/>
</dbReference>
<feature type="domain" description="GST N-terminal" evidence="2">
    <location>
        <begin position="247"/>
        <end position="325"/>
    </location>
</feature>
<dbReference type="AlphaFoldDB" id="A0A7J7KRI6"/>
<dbReference type="CDD" id="cd03039">
    <property type="entry name" value="GST_N_Sigma_like"/>
    <property type="match status" value="1"/>
</dbReference>
<dbReference type="InterPro" id="IPR004045">
    <property type="entry name" value="Glutathione_S-Trfase_N"/>
</dbReference>
<dbReference type="GO" id="GO:0006749">
    <property type="term" value="P:glutathione metabolic process"/>
    <property type="evidence" value="ECO:0007669"/>
    <property type="project" value="TreeGrafter"/>
</dbReference>
<sequence>MGCNESKSAPVTTAGASPAAPTTKQAQSKQTTPTQPAQPSGQIKFTHFGDGGRCEPLLMILAYSGTEFKNEIIPLEDWPALKPKTKMGTLPIMTVGSEELLSSLSILSYLAGVADLKGKDSMEQAACEAMVNMIEDCRSGDLFLNRLHIKTQKMNEETRQEKCKAFAEGSLATLSTYLESNITGSKWLLSKLTAADFWLYGTMKAITDSLDEDAWTRMGPKVQSWKKNFECIPQIAQYLKSGGKCGEKMKLTYFDGVRGRCEPYRMIFAHADVDHENELVTFDEWPALKPSTPMGFLPVLKVGDEEITTSLAILNYLASETGLTGGEEEAECNALVYMIEDCRSTIFPSRFLLGTGKMDEETRKVKEKEFVEKDLVLLNKYLDDHITGDMWLLNKLSIADFWLYGTMEIIEDSVVPDIWSRMSPKVQSWRKSFESLPKVKGYMDTRSKDYKL</sequence>
<feature type="compositionally biased region" description="Low complexity" evidence="1">
    <location>
        <begin position="9"/>
        <end position="23"/>
    </location>
</feature>
<dbReference type="SFLD" id="SFLDS00019">
    <property type="entry name" value="Glutathione_Transferase_(cytos"/>
    <property type="match status" value="1"/>
</dbReference>
<evidence type="ECO:0000256" key="1">
    <source>
        <dbReference type="SAM" id="MobiDB-lite"/>
    </source>
</evidence>
<dbReference type="Gene3D" id="1.20.1050.10">
    <property type="match status" value="2"/>
</dbReference>
<dbReference type="InterPro" id="IPR036282">
    <property type="entry name" value="Glutathione-S-Trfase_C_sf"/>
</dbReference>
<proteinExistence type="predicted"/>
<dbReference type="Proteomes" id="UP000593567">
    <property type="component" value="Unassembled WGS sequence"/>
</dbReference>
<dbReference type="Pfam" id="PF02798">
    <property type="entry name" value="GST_N"/>
    <property type="match status" value="1"/>
</dbReference>
<dbReference type="InterPro" id="IPR010987">
    <property type="entry name" value="Glutathione-S-Trfase_C-like"/>
</dbReference>
<dbReference type="SUPFAM" id="SSF47616">
    <property type="entry name" value="GST C-terminal domain-like"/>
    <property type="match status" value="2"/>
</dbReference>
<comment type="caution">
    <text evidence="4">The sequence shown here is derived from an EMBL/GenBank/DDBJ whole genome shotgun (WGS) entry which is preliminary data.</text>
</comment>
<feature type="domain" description="GST C-terminal" evidence="3">
    <location>
        <begin position="120"/>
        <end position="254"/>
    </location>
</feature>